<dbReference type="GO" id="GO:0016620">
    <property type="term" value="F:oxidoreductase activity, acting on the aldehyde or oxo group of donors, NAD or NADP as acceptor"/>
    <property type="evidence" value="ECO:0007669"/>
    <property type="project" value="InterPro"/>
</dbReference>
<keyword evidence="12" id="KW-1185">Reference proteome</keyword>
<feature type="binding site" evidence="6">
    <location>
        <position position="321"/>
    </location>
    <ligand>
        <name>NAD(+)</name>
        <dbReference type="ChEBI" id="CHEBI:57540"/>
    </ligand>
</feature>
<feature type="binding site" evidence="6">
    <location>
        <position position="35"/>
    </location>
    <ligand>
        <name>NAD(+)</name>
        <dbReference type="ChEBI" id="CHEBI:57540"/>
    </ligand>
</feature>
<dbReference type="PRINTS" id="PR00078">
    <property type="entry name" value="G3PDHDRGNASE"/>
</dbReference>
<comment type="subunit">
    <text evidence="2">Homotetramer.</text>
</comment>
<evidence type="ECO:0000313" key="12">
    <source>
        <dbReference type="Proteomes" id="UP000215086"/>
    </source>
</evidence>
<dbReference type="SUPFAM" id="SSF51735">
    <property type="entry name" value="NAD(P)-binding Rossmann-fold domains"/>
    <property type="match status" value="1"/>
</dbReference>
<evidence type="ECO:0000313" key="11">
    <source>
        <dbReference type="EMBL" id="ASV75587.1"/>
    </source>
</evidence>
<dbReference type="GO" id="GO:0006006">
    <property type="term" value="P:glucose metabolic process"/>
    <property type="evidence" value="ECO:0007669"/>
    <property type="project" value="InterPro"/>
</dbReference>
<dbReference type="RefSeq" id="WP_095415604.1">
    <property type="nucleotide sequence ID" value="NZ_CP018477.1"/>
</dbReference>
<dbReference type="EC" id="1.2.1.-" evidence="9"/>
<dbReference type="Proteomes" id="UP000215086">
    <property type="component" value="Chromosome"/>
</dbReference>
<dbReference type="InterPro" id="IPR020829">
    <property type="entry name" value="GlycerAld_3-P_DH_cat"/>
</dbReference>
<evidence type="ECO:0000256" key="4">
    <source>
        <dbReference type="PIRSR" id="PIRSR000149-1"/>
    </source>
</evidence>
<keyword evidence="6" id="KW-0520">NAD</keyword>
<evidence type="ECO:0000256" key="7">
    <source>
        <dbReference type="PIRSR" id="PIRSR000149-4"/>
    </source>
</evidence>
<dbReference type="KEGG" id="ttf:THTE_2985"/>
<evidence type="ECO:0000256" key="9">
    <source>
        <dbReference type="RuleBase" id="RU361160"/>
    </source>
</evidence>
<dbReference type="InterPro" id="IPR036291">
    <property type="entry name" value="NAD(P)-bd_dom_sf"/>
</dbReference>
<keyword evidence="3 9" id="KW-0560">Oxidoreductase</keyword>
<dbReference type="InterPro" id="IPR020831">
    <property type="entry name" value="GlycerAld/Erythrose_P_DH"/>
</dbReference>
<evidence type="ECO:0000256" key="8">
    <source>
        <dbReference type="RuleBase" id="RU000397"/>
    </source>
</evidence>
<feature type="domain" description="Glyceraldehyde 3-phosphate dehydrogenase NAD(P) binding" evidence="10">
    <location>
        <begin position="3"/>
        <end position="158"/>
    </location>
</feature>
<dbReference type="SUPFAM" id="SSF55347">
    <property type="entry name" value="Glyceraldehyde-3-phosphate dehydrogenase-like, C-terminal domain"/>
    <property type="match status" value="1"/>
</dbReference>
<comment type="similarity">
    <text evidence="1 8">Belongs to the glyceraldehyde-3-phosphate dehydrogenase family.</text>
</comment>
<feature type="binding site" evidence="6">
    <location>
        <position position="126"/>
    </location>
    <ligand>
        <name>NAD(+)</name>
        <dbReference type="ChEBI" id="CHEBI:57540"/>
    </ligand>
</feature>
<dbReference type="InterPro" id="IPR006424">
    <property type="entry name" value="Glyceraldehyde-3-P_DH_1"/>
</dbReference>
<keyword evidence="6" id="KW-0547">Nucleotide-binding</keyword>
<name>A0A286RI09_9BACT</name>
<dbReference type="CDD" id="cd18126">
    <property type="entry name" value="GAPDH_I_C"/>
    <property type="match status" value="1"/>
</dbReference>
<dbReference type="GO" id="GO:0051287">
    <property type="term" value="F:NAD binding"/>
    <property type="evidence" value="ECO:0007669"/>
    <property type="project" value="InterPro"/>
</dbReference>
<feature type="binding site" evidence="5">
    <location>
        <begin position="216"/>
        <end position="217"/>
    </location>
    <ligand>
        <name>D-glyceraldehyde 3-phosphate</name>
        <dbReference type="ChEBI" id="CHEBI:59776"/>
    </ligand>
</feature>
<reference evidence="11 12" key="1">
    <citation type="journal article" name="Front. Microbiol.">
        <title>Sugar Metabolism of the First Thermophilic Planctomycete Thermogutta terrifontis: Comparative Genomic and Transcriptomic Approaches.</title>
        <authorList>
            <person name="Elcheninov A.G."/>
            <person name="Menzel P."/>
            <person name="Gudbergsdottir S.R."/>
            <person name="Slesarev A.I."/>
            <person name="Kadnikov V.V."/>
            <person name="Krogh A."/>
            <person name="Bonch-Osmolovskaya E.A."/>
            <person name="Peng X."/>
            <person name="Kublanov I.V."/>
        </authorList>
    </citation>
    <scope>NUCLEOTIDE SEQUENCE [LARGE SCALE GENOMIC DNA]</scope>
    <source>
        <strain evidence="11 12">R1</strain>
    </source>
</reference>
<dbReference type="Gene3D" id="3.40.50.720">
    <property type="entry name" value="NAD(P)-binding Rossmann-like Domain"/>
    <property type="match status" value="1"/>
</dbReference>
<feature type="site" description="Activates thiol group during catalysis" evidence="7">
    <location>
        <position position="185"/>
    </location>
</feature>
<sequence>MAVRVGINGFGRIGRLVVRRMMQKPGVFQVVGVNDITDVKTLAMLFKYDSVHRTYPGTVEYDDKHIIIDGQKIPVMAEKDPTKLPWKDLGADIVVESTGVFTSRGGDGKPGYASHLEAGAKKVVLSAPAKDNPDLTCVLGVNDDQLKPEHTCISNASCTTNCLAPVAKVLHEKFGIVRGLMTTVHAYTNDQRVLDLPHKDLYRARAAALNIIPTSTGAAKAVGLVIPELKGKLTGIAMRVPVPTGSVVDLVAELKRPVEAAEVNAAIREAAEGKLKGILQYTEDPIVSSDIIGNPHSSIFVGPWTQVMEGSMVKVVAWYDNEWGYSCRTADLVERLGQML</sequence>
<dbReference type="Pfam" id="PF02800">
    <property type="entry name" value="Gp_dh_C"/>
    <property type="match status" value="1"/>
</dbReference>
<gene>
    <name evidence="11" type="ORF">THTE_2985</name>
</gene>
<evidence type="ECO:0000256" key="2">
    <source>
        <dbReference type="ARBA" id="ARBA00011881"/>
    </source>
</evidence>
<accession>A0A286RI09</accession>
<dbReference type="FunFam" id="3.30.360.10:FF:000002">
    <property type="entry name" value="Glyceraldehyde-3-phosphate dehydrogenase"/>
    <property type="match status" value="1"/>
</dbReference>
<feature type="binding site" evidence="5">
    <location>
        <begin position="157"/>
        <end position="159"/>
    </location>
    <ligand>
        <name>D-glyceraldehyde 3-phosphate</name>
        <dbReference type="ChEBI" id="CHEBI:59776"/>
    </ligand>
</feature>
<dbReference type="GO" id="GO:0050661">
    <property type="term" value="F:NADP binding"/>
    <property type="evidence" value="ECO:0007669"/>
    <property type="project" value="InterPro"/>
</dbReference>
<dbReference type="EMBL" id="CP018477">
    <property type="protein sequence ID" value="ASV75587.1"/>
    <property type="molecule type" value="Genomic_DNA"/>
</dbReference>
<dbReference type="FunFam" id="3.40.50.720:FF:000001">
    <property type="entry name" value="Glyceraldehyde-3-phosphate dehydrogenase"/>
    <property type="match status" value="1"/>
</dbReference>
<proteinExistence type="inferred from homology"/>
<evidence type="ECO:0000256" key="6">
    <source>
        <dbReference type="PIRSR" id="PIRSR000149-3"/>
    </source>
</evidence>
<dbReference type="AlphaFoldDB" id="A0A286RI09"/>
<evidence type="ECO:0000256" key="1">
    <source>
        <dbReference type="ARBA" id="ARBA00007406"/>
    </source>
</evidence>
<dbReference type="OrthoDB" id="9803304at2"/>
<dbReference type="NCBIfam" id="TIGR01534">
    <property type="entry name" value="GAPDH-I"/>
    <property type="match status" value="1"/>
</dbReference>
<dbReference type="PANTHER" id="PTHR43148">
    <property type="entry name" value="GLYCERALDEHYDE-3-PHOSPHATE DEHYDROGENASE 2"/>
    <property type="match status" value="1"/>
</dbReference>
<dbReference type="InterPro" id="IPR020828">
    <property type="entry name" value="GlycerAld_3-P_DH_NAD(P)-bd"/>
</dbReference>
<organism evidence="11 12">
    <name type="scientific">Thermogutta terrifontis</name>
    <dbReference type="NCBI Taxonomy" id="1331910"/>
    <lineage>
        <taxon>Bacteria</taxon>
        <taxon>Pseudomonadati</taxon>
        <taxon>Planctomycetota</taxon>
        <taxon>Planctomycetia</taxon>
        <taxon>Pirellulales</taxon>
        <taxon>Thermoguttaceae</taxon>
        <taxon>Thermogutta</taxon>
    </lineage>
</organism>
<protein>
    <recommendedName>
        <fullName evidence="9">Glyceraldehyde-3-phosphate dehydrogenase</fullName>
        <ecNumber evidence="9">1.2.1.-</ecNumber>
    </recommendedName>
</protein>
<dbReference type="Gene3D" id="3.30.360.10">
    <property type="entry name" value="Dihydrodipicolinate Reductase, domain 2"/>
    <property type="match status" value="1"/>
</dbReference>
<dbReference type="InterPro" id="IPR020830">
    <property type="entry name" value="GlycerAld_3-P_DH_AS"/>
</dbReference>
<feature type="binding site" evidence="5">
    <location>
        <position position="239"/>
    </location>
    <ligand>
        <name>D-glyceraldehyde 3-phosphate</name>
        <dbReference type="ChEBI" id="CHEBI:59776"/>
    </ligand>
</feature>
<feature type="binding site" evidence="5">
    <location>
        <position position="188"/>
    </location>
    <ligand>
        <name>D-glyceraldehyde 3-phosphate</name>
        <dbReference type="ChEBI" id="CHEBI:59776"/>
    </ligand>
</feature>
<evidence type="ECO:0000256" key="5">
    <source>
        <dbReference type="PIRSR" id="PIRSR000149-2"/>
    </source>
</evidence>
<evidence type="ECO:0000256" key="3">
    <source>
        <dbReference type="ARBA" id="ARBA00023002"/>
    </source>
</evidence>
<feature type="active site" description="Nucleophile" evidence="4">
    <location>
        <position position="158"/>
    </location>
</feature>
<dbReference type="PROSITE" id="PS00071">
    <property type="entry name" value="GAPDH"/>
    <property type="match status" value="1"/>
</dbReference>
<dbReference type="Pfam" id="PF00044">
    <property type="entry name" value="Gp_dh_N"/>
    <property type="match status" value="1"/>
</dbReference>
<feature type="binding site" evidence="6">
    <location>
        <begin position="12"/>
        <end position="13"/>
    </location>
    <ligand>
        <name>NAD(+)</name>
        <dbReference type="ChEBI" id="CHEBI:57540"/>
    </ligand>
</feature>
<dbReference type="PIRSF" id="PIRSF000149">
    <property type="entry name" value="GAP_DH"/>
    <property type="match status" value="1"/>
</dbReference>
<dbReference type="SMART" id="SM00846">
    <property type="entry name" value="Gp_dh_N"/>
    <property type="match status" value="1"/>
</dbReference>
<dbReference type="CDD" id="cd05214">
    <property type="entry name" value="GAPDH_I_N"/>
    <property type="match status" value="1"/>
</dbReference>
<evidence type="ECO:0000259" key="10">
    <source>
        <dbReference type="SMART" id="SM00846"/>
    </source>
</evidence>